<dbReference type="Proteomes" id="UP001392437">
    <property type="component" value="Unassembled WGS sequence"/>
</dbReference>
<keyword evidence="1" id="KW-1133">Transmembrane helix</keyword>
<keyword evidence="3" id="KW-1185">Reference proteome</keyword>
<dbReference type="EMBL" id="JAQQWP010000009">
    <property type="protein sequence ID" value="KAK8101331.1"/>
    <property type="molecule type" value="Genomic_DNA"/>
</dbReference>
<feature type="transmembrane region" description="Helical" evidence="1">
    <location>
        <begin position="95"/>
        <end position="120"/>
    </location>
</feature>
<feature type="transmembrane region" description="Helical" evidence="1">
    <location>
        <begin position="22"/>
        <end position="43"/>
    </location>
</feature>
<evidence type="ECO:0000256" key="1">
    <source>
        <dbReference type="SAM" id="Phobius"/>
    </source>
</evidence>
<keyword evidence="1" id="KW-0472">Membrane</keyword>
<feature type="transmembrane region" description="Helical" evidence="1">
    <location>
        <begin position="967"/>
        <end position="985"/>
    </location>
</feature>
<evidence type="ECO:0000313" key="3">
    <source>
        <dbReference type="Proteomes" id="UP001392437"/>
    </source>
</evidence>
<feature type="transmembrane region" description="Helical" evidence="1">
    <location>
        <begin position="55"/>
        <end position="75"/>
    </location>
</feature>
<accession>A0AAW0QPG6</accession>
<keyword evidence="1" id="KW-0812">Transmembrane</keyword>
<feature type="transmembrane region" description="Helical" evidence="1">
    <location>
        <begin position="889"/>
        <end position="908"/>
    </location>
</feature>
<evidence type="ECO:0000313" key="2">
    <source>
        <dbReference type="EMBL" id="KAK8101331.1"/>
    </source>
</evidence>
<gene>
    <name evidence="2" type="ORF">PG999_011705</name>
</gene>
<protein>
    <submittedName>
        <fullName evidence="2">Uncharacterized protein</fullName>
    </submittedName>
</protein>
<organism evidence="2 3">
    <name type="scientific">Apiospora kogelbergensis</name>
    <dbReference type="NCBI Taxonomy" id="1337665"/>
    <lineage>
        <taxon>Eukaryota</taxon>
        <taxon>Fungi</taxon>
        <taxon>Dikarya</taxon>
        <taxon>Ascomycota</taxon>
        <taxon>Pezizomycotina</taxon>
        <taxon>Sordariomycetes</taxon>
        <taxon>Xylariomycetidae</taxon>
        <taxon>Amphisphaeriales</taxon>
        <taxon>Apiosporaceae</taxon>
        <taxon>Apiospora</taxon>
    </lineage>
</organism>
<feature type="transmembrane region" description="Helical" evidence="1">
    <location>
        <begin position="931"/>
        <end position="955"/>
    </location>
</feature>
<comment type="caution">
    <text evidence="2">The sequence shown here is derived from an EMBL/GenBank/DDBJ whole genome shotgun (WGS) entry which is preliminary data.</text>
</comment>
<dbReference type="AlphaFoldDB" id="A0AAW0QPG6"/>
<name>A0AAW0QPG6_9PEZI</name>
<reference evidence="2 3" key="1">
    <citation type="submission" date="2023-01" db="EMBL/GenBank/DDBJ databases">
        <title>Analysis of 21 Apiospora genomes using comparative genomics revels a genus with tremendous synthesis potential of carbohydrate active enzymes and secondary metabolites.</title>
        <authorList>
            <person name="Sorensen T."/>
        </authorList>
    </citation>
    <scope>NUCLEOTIDE SEQUENCE [LARGE SCALE GENOMIC DNA]</scope>
    <source>
        <strain evidence="2 3">CBS 117206</strain>
    </source>
</reference>
<proteinExistence type="predicted"/>
<sequence length="1023" mass="115575">MAAARARDEAASTERWLNYFCYIKIAQVVVGCVLLVFGVYDIAHQSKAVSQSASVNMLTFNQAALAIGSSTWALYRIKPKDKRKVKPNPVKGHIVLVAVVIDSFTLATWTASFVLLLVFLPSEFRRPTPHFSSGSLPNLRVSLLQVGQIVITEIKARMDSKFPCWDKLSVEYEQWHIDVAKNNGPPLNFEAWILKHRTIANELFYDLKRLAVIKKWSRERFFRDAKELMDLKGHFFGDFEHSAYESVMQGVEIKDAVYPWSVILKDAVAKTKGVEGTEETGEDDKRDEHPFRLVTTTCDTCGEDGSRPAWGQPIGFTWNGADAIDKYFTCPKPGCTTAWNEYVREGVLQNQDGEEILIHCKQCLSDICADCGAIKPTTSQKYWRQIATALDITAAPGSTPFRKAAHQKGFKERSLTDVYAPLDVDDFLFHGHDHHLLQEKAAEGTNDEASEAAQKKCDLKRLFEMRADRSVGNADPEEPRGRQIARIDFAPMHDSNPTDRWFSLRNRELYEETARFCGRWFGDVDFPADYHGAAWLEDYGEQFLQYTNLAAAEDGLRAPWDVMMKSGRHRRWLVMGILSQIMEKKIHSELLFGASEAENLELDKQDAMFLAADGFPRTKLRSYMINMFLGDNAVSTMFWPTVDHLTNSTMTILLPLTNLLCYFRPSDRWTDTFEMYSQLHSLIAQVGYFAICMQRDASIFHAQASYDLYRECKEEAEARDKVWTEAQQAIIKKAQADAKAAGAGPEAEKHVAELEKEFRVNRHHRLRGARVKYAVWPMVTRYRPENEGWTLPGGGSLESRQHGPGVTDEDIEKAEGQRILEIGKCVVIYSQGLMYPRPNHAQAPLLRGPGGAMIHGAERDGETLFDYRAAAGKAARDAAKSWKVRGPRFAATLAFIAVLLAYRVLIYAEVREYVPAEDAEPWMLWLQVWKFYWLGVFLVLASTLVMHVVGTLAYPDSRLFLRQRAATVVRTVLGTMVVMAGLMLSRGYGTVAYTWLGAALPASFGLGDDSAGLWDGFLWRPWS</sequence>